<organism evidence="2 3">
    <name type="scientific">Agromyces bauzanensis</name>
    <dbReference type="NCBI Taxonomy" id="1308924"/>
    <lineage>
        <taxon>Bacteria</taxon>
        <taxon>Bacillati</taxon>
        <taxon>Actinomycetota</taxon>
        <taxon>Actinomycetes</taxon>
        <taxon>Micrococcales</taxon>
        <taxon>Microbacteriaceae</taxon>
        <taxon>Agromyces</taxon>
    </lineage>
</organism>
<dbReference type="NCBIfam" id="NF033545">
    <property type="entry name" value="transpos_IS630"/>
    <property type="match status" value="1"/>
</dbReference>
<gene>
    <name evidence="2" type="ORF">GCM10011372_24330</name>
</gene>
<dbReference type="EMBL" id="BMMD01000013">
    <property type="protein sequence ID" value="GGJ85170.1"/>
    <property type="molecule type" value="Genomic_DNA"/>
</dbReference>
<feature type="domain" description="Tc1-like transposase DDE" evidence="1">
    <location>
        <begin position="212"/>
        <end position="337"/>
    </location>
</feature>
<dbReference type="Pfam" id="PF13565">
    <property type="entry name" value="HTH_32"/>
    <property type="match status" value="1"/>
</dbReference>
<reference evidence="2" key="1">
    <citation type="journal article" date="2014" name="Int. J. Syst. Evol. Microbiol.">
        <title>Complete genome sequence of Corynebacterium casei LMG S-19264T (=DSM 44701T), isolated from a smear-ripened cheese.</title>
        <authorList>
            <consortium name="US DOE Joint Genome Institute (JGI-PGF)"/>
            <person name="Walter F."/>
            <person name="Albersmeier A."/>
            <person name="Kalinowski J."/>
            <person name="Ruckert C."/>
        </authorList>
    </citation>
    <scope>NUCLEOTIDE SEQUENCE</scope>
    <source>
        <strain evidence="2">CGMCC 1.8984</strain>
    </source>
</reference>
<dbReference type="InterPro" id="IPR038717">
    <property type="entry name" value="Tc1-like_DDE_dom"/>
</dbReference>
<evidence type="ECO:0000259" key="1">
    <source>
        <dbReference type="Pfam" id="PF13358"/>
    </source>
</evidence>
<sequence length="379" mass="42926">MPMISPFTTVLSDAEEHELSRRARRVRTEVRDARRARIILAAARGATNAGIARNEGVHVDTVRKWRSRFAERRLEGLRDLPRSGRPPVFEATTVAEIKALACQLPAETCVPLSRWSHAELAAEAADRGIVEAISASTVRRWLDADAIRPWQHRSWIFPRDRDFAFKAGRVLDFYARIWDGEPLGEDDYVISADEKSQLQALHRRHPGLPPGLGRARRVEFEYRRGGTLAYLAAYDVHHARVIGRCAPTTGIAPFTALVEQVMTCEPYKSARRVFWVVDNGSSHSGAASVQRMNDAFPNATLVHLPVHASWLNQVEIYFSIVQRKVVKPQDFLDLETLENRLLTFQERYNATAVPFDWRFGRAALHDLLERVGRHEPATA</sequence>
<evidence type="ECO:0000313" key="2">
    <source>
        <dbReference type="EMBL" id="GGJ85170.1"/>
    </source>
</evidence>
<dbReference type="SUPFAM" id="SSF46689">
    <property type="entry name" value="Homeodomain-like"/>
    <property type="match status" value="1"/>
</dbReference>
<protein>
    <submittedName>
        <fullName evidence="2">IS630 family transposase</fullName>
    </submittedName>
</protein>
<accession>A0A917PMR7</accession>
<keyword evidence="3" id="KW-1185">Reference proteome</keyword>
<dbReference type="InterPro" id="IPR047655">
    <property type="entry name" value="Transpos_IS630-like"/>
</dbReference>
<dbReference type="Proteomes" id="UP000636956">
    <property type="component" value="Unassembled WGS sequence"/>
</dbReference>
<dbReference type="InterPro" id="IPR009057">
    <property type="entry name" value="Homeodomain-like_sf"/>
</dbReference>
<comment type="caution">
    <text evidence="2">The sequence shown here is derived from an EMBL/GenBank/DDBJ whole genome shotgun (WGS) entry which is preliminary data.</text>
</comment>
<dbReference type="Pfam" id="PF13358">
    <property type="entry name" value="DDE_3"/>
    <property type="match status" value="1"/>
</dbReference>
<reference evidence="2" key="2">
    <citation type="submission" date="2020-09" db="EMBL/GenBank/DDBJ databases">
        <authorList>
            <person name="Sun Q."/>
            <person name="Zhou Y."/>
        </authorList>
    </citation>
    <scope>NUCLEOTIDE SEQUENCE</scope>
    <source>
        <strain evidence="2">CGMCC 1.8984</strain>
    </source>
</reference>
<dbReference type="RefSeq" id="WP_308423501.1">
    <property type="nucleotide sequence ID" value="NZ_BMMD01000013.1"/>
</dbReference>
<proteinExistence type="predicted"/>
<name>A0A917PMR7_9MICO</name>
<evidence type="ECO:0000313" key="3">
    <source>
        <dbReference type="Proteomes" id="UP000636956"/>
    </source>
</evidence>
<dbReference type="AlphaFoldDB" id="A0A917PMR7"/>